<organism evidence="2 3">
    <name type="scientific">Saccharothrix texasensis</name>
    <dbReference type="NCBI Taxonomy" id="103734"/>
    <lineage>
        <taxon>Bacteria</taxon>
        <taxon>Bacillati</taxon>
        <taxon>Actinomycetota</taxon>
        <taxon>Actinomycetes</taxon>
        <taxon>Pseudonocardiales</taxon>
        <taxon>Pseudonocardiaceae</taxon>
        <taxon>Saccharothrix</taxon>
    </lineage>
</organism>
<feature type="transmembrane region" description="Helical" evidence="1">
    <location>
        <begin position="28"/>
        <end position="50"/>
    </location>
</feature>
<keyword evidence="3" id="KW-1185">Reference proteome</keyword>
<reference evidence="2 3" key="1">
    <citation type="submission" date="2018-11" db="EMBL/GenBank/DDBJ databases">
        <title>Sequencing the genomes of 1000 actinobacteria strains.</title>
        <authorList>
            <person name="Klenk H.-P."/>
        </authorList>
    </citation>
    <scope>NUCLEOTIDE SEQUENCE [LARGE SCALE GENOMIC DNA]</scope>
    <source>
        <strain evidence="2 3">DSM 44231</strain>
    </source>
</reference>
<sequence length="51" mass="4947">MLCTCGFTVPAGIGLAVSDRLASSRPKGAGVVGAIAQLTPPLVAVVALLLA</sequence>
<dbReference type="Proteomes" id="UP000268727">
    <property type="component" value="Unassembled WGS sequence"/>
</dbReference>
<name>A0A3N1H1G8_9PSEU</name>
<gene>
    <name evidence="2" type="ORF">EDD40_1637</name>
</gene>
<keyword evidence="1" id="KW-0472">Membrane</keyword>
<accession>A0A3N1H1G8</accession>
<evidence type="ECO:0000313" key="2">
    <source>
        <dbReference type="EMBL" id="ROP36371.1"/>
    </source>
</evidence>
<keyword evidence="1" id="KW-0812">Transmembrane</keyword>
<comment type="caution">
    <text evidence="2">The sequence shown here is derived from an EMBL/GenBank/DDBJ whole genome shotgun (WGS) entry which is preliminary data.</text>
</comment>
<dbReference type="EMBL" id="RJKM01000001">
    <property type="protein sequence ID" value="ROP36371.1"/>
    <property type="molecule type" value="Genomic_DNA"/>
</dbReference>
<evidence type="ECO:0000256" key="1">
    <source>
        <dbReference type="SAM" id="Phobius"/>
    </source>
</evidence>
<dbReference type="AlphaFoldDB" id="A0A3N1H1G8"/>
<keyword evidence="1" id="KW-1133">Transmembrane helix</keyword>
<proteinExistence type="predicted"/>
<protein>
    <submittedName>
        <fullName evidence="2">Uncharacterized protein</fullName>
    </submittedName>
</protein>
<evidence type="ECO:0000313" key="3">
    <source>
        <dbReference type="Proteomes" id="UP000268727"/>
    </source>
</evidence>
<dbReference type="RefSeq" id="WP_246037527.1">
    <property type="nucleotide sequence ID" value="NZ_RJKM01000001.1"/>
</dbReference>